<evidence type="ECO:0000313" key="2">
    <source>
        <dbReference type="EMBL" id="KMS64914.1"/>
    </source>
</evidence>
<gene>
    <name evidence="2" type="ORF">BVRB_041350</name>
</gene>
<keyword evidence="3" id="KW-1185">Reference proteome</keyword>
<proteinExistence type="predicted"/>
<dbReference type="Gramene" id="KMS64914">
    <property type="protein sequence ID" value="KMS64914"/>
    <property type="gene ID" value="BVRB_041350"/>
</dbReference>
<organism evidence="2 3">
    <name type="scientific">Beta vulgaris subsp. vulgaris</name>
    <name type="common">Beet</name>
    <dbReference type="NCBI Taxonomy" id="3555"/>
    <lineage>
        <taxon>Eukaryota</taxon>
        <taxon>Viridiplantae</taxon>
        <taxon>Streptophyta</taxon>
        <taxon>Embryophyta</taxon>
        <taxon>Tracheophyta</taxon>
        <taxon>Spermatophyta</taxon>
        <taxon>Magnoliopsida</taxon>
        <taxon>eudicotyledons</taxon>
        <taxon>Gunneridae</taxon>
        <taxon>Pentapetalae</taxon>
        <taxon>Caryophyllales</taxon>
        <taxon>Chenopodiaceae</taxon>
        <taxon>Betoideae</taxon>
        <taxon>Beta</taxon>
    </lineage>
</organism>
<protein>
    <submittedName>
        <fullName evidence="2">Uncharacterized protein</fullName>
    </submittedName>
</protein>
<reference evidence="2 3" key="1">
    <citation type="journal article" date="2014" name="Nature">
        <title>The genome of the recently domesticated crop plant sugar beet (Beta vulgaris).</title>
        <authorList>
            <person name="Dohm J.C."/>
            <person name="Minoche A.E."/>
            <person name="Holtgrawe D."/>
            <person name="Capella-Gutierrez S."/>
            <person name="Zakrzewski F."/>
            <person name="Tafer H."/>
            <person name="Rupp O."/>
            <person name="Sorensen T.R."/>
            <person name="Stracke R."/>
            <person name="Reinhardt R."/>
            <person name="Goesmann A."/>
            <person name="Kraft T."/>
            <person name="Schulz B."/>
            <person name="Stadler P.F."/>
            <person name="Schmidt T."/>
            <person name="Gabaldon T."/>
            <person name="Lehrach H."/>
            <person name="Weisshaar B."/>
            <person name="Himmelbauer H."/>
        </authorList>
    </citation>
    <scope>NUCLEOTIDE SEQUENCE [LARGE SCALE GENOMIC DNA]</scope>
    <source>
        <tissue evidence="2">Taproot</tissue>
    </source>
</reference>
<name>A0A0J7YMT9_BETVV</name>
<feature type="compositionally biased region" description="Polar residues" evidence="1">
    <location>
        <begin position="22"/>
        <end position="36"/>
    </location>
</feature>
<feature type="non-terminal residue" evidence="2">
    <location>
        <position position="1"/>
    </location>
</feature>
<evidence type="ECO:0000313" key="3">
    <source>
        <dbReference type="Proteomes" id="UP000035740"/>
    </source>
</evidence>
<feature type="region of interest" description="Disordered" evidence="1">
    <location>
        <begin position="1"/>
        <end position="113"/>
    </location>
</feature>
<dbReference type="EMBL" id="KQ118764">
    <property type="protein sequence ID" value="KMS64914.1"/>
    <property type="molecule type" value="Genomic_DNA"/>
</dbReference>
<dbReference type="AlphaFoldDB" id="A0A0J7YMT9"/>
<dbReference type="Proteomes" id="UP000035740">
    <property type="component" value="Unassembled WGS sequence"/>
</dbReference>
<accession>A0A0J7YMT9</accession>
<sequence>SGPEPEGQSEQLGEPSAEAKETQQAIESSGEPSSIAQEPKVSEVGTPNEEGAAKVPVLKSEEGKVATEATEQDADAPVITSVPVVQEADGDSGAFSKATPVPGANDPMAVDTV</sequence>
<evidence type="ECO:0000256" key="1">
    <source>
        <dbReference type="SAM" id="MobiDB-lite"/>
    </source>
</evidence>